<dbReference type="PIRSF" id="PIRSF018968">
    <property type="entry name" value="ABC_permease_BceB"/>
    <property type="match status" value="1"/>
</dbReference>
<feature type="domain" description="ABC3 transporter permease C-terminal" evidence="7">
    <location>
        <begin position="62"/>
        <end position="182"/>
    </location>
</feature>
<accession>A0AB38A631</accession>
<name>A0AB38A631_9ACTN</name>
<evidence type="ECO:0000256" key="1">
    <source>
        <dbReference type="ARBA" id="ARBA00004651"/>
    </source>
</evidence>
<dbReference type="EMBL" id="FNSH01000001">
    <property type="protein sequence ID" value="SEB59991.1"/>
    <property type="molecule type" value="Genomic_DNA"/>
</dbReference>
<dbReference type="RefSeq" id="WP_002563197.1">
    <property type="nucleotide sequence ID" value="NZ_CALJSN010000004.1"/>
</dbReference>
<organism evidence="8 9">
    <name type="scientific">Atopobium minutum</name>
    <dbReference type="NCBI Taxonomy" id="1381"/>
    <lineage>
        <taxon>Bacteria</taxon>
        <taxon>Bacillati</taxon>
        <taxon>Actinomycetota</taxon>
        <taxon>Coriobacteriia</taxon>
        <taxon>Coriobacteriales</taxon>
        <taxon>Atopobiaceae</taxon>
        <taxon>Atopobium</taxon>
    </lineage>
</organism>
<evidence type="ECO:0000256" key="6">
    <source>
        <dbReference type="SAM" id="Phobius"/>
    </source>
</evidence>
<dbReference type="GO" id="GO:0055085">
    <property type="term" value="P:transmembrane transport"/>
    <property type="evidence" value="ECO:0007669"/>
    <property type="project" value="InterPro"/>
</dbReference>
<feature type="transmembrane region" description="Helical" evidence="6">
    <location>
        <begin position="54"/>
        <end position="77"/>
    </location>
</feature>
<dbReference type="PANTHER" id="PTHR46795:SF3">
    <property type="entry name" value="ABC TRANSPORTER PERMEASE"/>
    <property type="match status" value="1"/>
</dbReference>
<dbReference type="InterPro" id="IPR003838">
    <property type="entry name" value="ABC3_permease_C"/>
</dbReference>
<evidence type="ECO:0000313" key="8">
    <source>
        <dbReference type="EMBL" id="SEB59991.1"/>
    </source>
</evidence>
<evidence type="ECO:0000259" key="7">
    <source>
        <dbReference type="Pfam" id="PF02687"/>
    </source>
</evidence>
<dbReference type="InterPro" id="IPR052536">
    <property type="entry name" value="ABC-4_Integral_Memb_Prot"/>
</dbReference>
<evidence type="ECO:0000256" key="5">
    <source>
        <dbReference type="ARBA" id="ARBA00023136"/>
    </source>
</evidence>
<comment type="subcellular location">
    <subcellularLocation>
        <location evidence="1">Cell membrane</location>
        <topology evidence="1">Multi-pass membrane protein</topology>
    </subcellularLocation>
</comment>
<dbReference type="AlphaFoldDB" id="A0AB38A631"/>
<protein>
    <submittedName>
        <fullName evidence="8">ABC transport system permease protein</fullName>
    </submittedName>
</protein>
<proteinExistence type="predicted"/>
<dbReference type="InterPro" id="IPR027022">
    <property type="entry name" value="ABC_permease_BceB-typ"/>
</dbReference>
<feature type="transmembrane region" description="Helical" evidence="6">
    <location>
        <begin position="240"/>
        <end position="264"/>
    </location>
</feature>
<feature type="transmembrane region" description="Helical" evidence="6">
    <location>
        <begin position="579"/>
        <end position="601"/>
    </location>
</feature>
<keyword evidence="2" id="KW-1003">Cell membrane</keyword>
<evidence type="ECO:0000256" key="4">
    <source>
        <dbReference type="ARBA" id="ARBA00022989"/>
    </source>
</evidence>
<dbReference type="GO" id="GO:0005886">
    <property type="term" value="C:plasma membrane"/>
    <property type="evidence" value="ECO:0007669"/>
    <property type="project" value="UniProtKB-SubCell"/>
</dbReference>
<dbReference type="Proteomes" id="UP000183687">
    <property type="component" value="Unassembled WGS sequence"/>
</dbReference>
<evidence type="ECO:0000313" key="9">
    <source>
        <dbReference type="Proteomes" id="UP000183687"/>
    </source>
</evidence>
<keyword evidence="3 6" id="KW-0812">Transmembrane</keyword>
<reference evidence="8 9" key="1">
    <citation type="submission" date="2016-10" db="EMBL/GenBank/DDBJ databases">
        <authorList>
            <person name="Varghese N."/>
            <person name="Submissions S."/>
        </authorList>
    </citation>
    <scope>NUCLEOTIDE SEQUENCE [LARGE SCALE GENOMIC DNA]</scope>
    <source>
        <strain evidence="8 9">DSM 20586</strain>
    </source>
</reference>
<evidence type="ECO:0000256" key="3">
    <source>
        <dbReference type="ARBA" id="ARBA00022692"/>
    </source>
</evidence>
<dbReference type="PANTHER" id="PTHR46795">
    <property type="entry name" value="ABC TRANSPORTER PERMEASE-RELATED-RELATED"/>
    <property type="match status" value="1"/>
</dbReference>
<keyword evidence="4 6" id="KW-1133">Transmembrane helix</keyword>
<comment type="caution">
    <text evidence="8">The sequence shown here is derived from an EMBL/GenBank/DDBJ whole genome shotgun (WGS) entry which is preliminary data.</text>
</comment>
<keyword evidence="5 6" id="KW-0472">Membrane</keyword>
<sequence>MLVKLAFRNVRRSARDYLVYFFTLTISVAVFYAFNTIAVQADFLKTDAREMVKAIYGLIVGLTVFLAIITGFLMVYANNFLMRHRKKELGLYQVLGMPRSMVARTITLETLLVAAAALVIGFSTGALLSQVLLFVTAALFGSKVEEFKFFFSSQAFLTTFFCFAVIFIIMVFFNLRSLRKVQLVELMSAQKKAEKTHVKSLFFPTLVFVVGVVCVGVAYWRLNTHGFPKLGGSGTEVDFLVTTLLVSIGTLILFYGLAGALTALARRSKSYYFSGLHSFSVREISSQINTNSISMGFVSLILFLAITSVTTGMSITSALQAAQNAALPYSASILAYGGAQEDGAADFMGASERLKAAGYDLSKLGKVSTMLLRMPKGWETNDPSIASLTLGSFTEAAHMKLPSAFKDADVASKALQAISLDEYNAQREMMNMEPITLASDEYLVTSNMDDVNQIYAAALKNGYIIEVAGTKLKPSGLGAISDVSANLMNFSIASNSGTLVVPNELIDAFIPRISVINVAYASTSAADIAKNDESIKQIGDLDSATLSSLIYNKEGYSTNAIQILTRTDMLETAKGLRGVVTYLVLYIGFVLTVICAAILAIQRLSAASESSARFRILNDLGASEKDLLSSLRFQTVLSFVAPLLVGIAHSICALVVIVEIIRSLGGVNIATNSLLIAGIFIVVYGGYLALTYGMSRRMVLNALSVKRHSL</sequence>
<evidence type="ECO:0000256" key="2">
    <source>
        <dbReference type="ARBA" id="ARBA00022475"/>
    </source>
</evidence>
<feature type="transmembrane region" description="Helical" evidence="6">
    <location>
        <begin position="201"/>
        <end position="220"/>
    </location>
</feature>
<feature type="transmembrane region" description="Helical" evidence="6">
    <location>
        <begin position="155"/>
        <end position="175"/>
    </location>
</feature>
<feature type="transmembrane region" description="Helical" evidence="6">
    <location>
        <begin position="635"/>
        <end position="657"/>
    </location>
</feature>
<feature type="transmembrane region" description="Helical" evidence="6">
    <location>
        <begin position="111"/>
        <end position="135"/>
    </location>
</feature>
<gene>
    <name evidence="8" type="ORF">SAMN04489746_0703</name>
</gene>
<feature type="transmembrane region" description="Helical" evidence="6">
    <location>
        <begin position="292"/>
        <end position="315"/>
    </location>
</feature>
<feature type="transmembrane region" description="Helical" evidence="6">
    <location>
        <begin position="669"/>
        <end position="690"/>
    </location>
</feature>
<dbReference type="Pfam" id="PF02687">
    <property type="entry name" value="FtsX"/>
    <property type="match status" value="1"/>
</dbReference>
<feature type="transmembrane region" description="Helical" evidence="6">
    <location>
        <begin position="17"/>
        <end position="34"/>
    </location>
</feature>